<dbReference type="OrthoDB" id="1650275at2759"/>
<keyword evidence="3" id="KW-1185">Reference proteome</keyword>
<feature type="compositionally biased region" description="Basic and acidic residues" evidence="1">
    <location>
        <begin position="76"/>
        <end position="97"/>
    </location>
</feature>
<feature type="compositionally biased region" description="Basic and acidic residues" evidence="1">
    <location>
        <begin position="25"/>
        <end position="37"/>
    </location>
</feature>
<proteinExistence type="predicted"/>
<evidence type="ECO:0000313" key="3">
    <source>
        <dbReference type="Proteomes" id="UP000326396"/>
    </source>
</evidence>
<dbReference type="Proteomes" id="UP000326396">
    <property type="component" value="Linkage Group LG6"/>
</dbReference>
<comment type="caution">
    <text evidence="2">The sequence shown here is derived from an EMBL/GenBank/DDBJ whole genome shotgun (WGS) entry which is preliminary data.</text>
</comment>
<dbReference type="EMBL" id="SZYD01000016">
    <property type="protein sequence ID" value="KAD3338213.1"/>
    <property type="molecule type" value="Genomic_DNA"/>
</dbReference>
<feature type="compositionally biased region" description="Acidic residues" evidence="1">
    <location>
        <begin position="53"/>
        <end position="63"/>
    </location>
</feature>
<evidence type="ECO:0000313" key="2">
    <source>
        <dbReference type="EMBL" id="KAD3338213.1"/>
    </source>
</evidence>
<organism evidence="2 3">
    <name type="scientific">Mikania micrantha</name>
    <name type="common">bitter vine</name>
    <dbReference type="NCBI Taxonomy" id="192012"/>
    <lineage>
        <taxon>Eukaryota</taxon>
        <taxon>Viridiplantae</taxon>
        <taxon>Streptophyta</taxon>
        <taxon>Embryophyta</taxon>
        <taxon>Tracheophyta</taxon>
        <taxon>Spermatophyta</taxon>
        <taxon>Magnoliopsida</taxon>
        <taxon>eudicotyledons</taxon>
        <taxon>Gunneridae</taxon>
        <taxon>Pentapetalae</taxon>
        <taxon>asterids</taxon>
        <taxon>campanulids</taxon>
        <taxon>Asterales</taxon>
        <taxon>Asteraceae</taxon>
        <taxon>Asteroideae</taxon>
        <taxon>Heliantheae alliance</taxon>
        <taxon>Eupatorieae</taxon>
        <taxon>Mikania</taxon>
    </lineage>
</organism>
<name>A0A5N6MCU7_9ASTR</name>
<feature type="compositionally biased region" description="Acidic residues" evidence="1">
    <location>
        <begin position="98"/>
        <end position="109"/>
    </location>
</feature>
<feature type="region of interest" description="Disordered" evidence="1">
    <location>
        <begin position="25"/>
        <end position="111"/>
    </location>
</feature>
<dbReference type="PANTHER" id="PTHR35726">
    <property type="entry name" value="GLUTAMIC ACID-RICH PROTEIN-LIKE"/>
    <property type="match status" value="1"/>
</dbReference>
<evidence type="ECO:0000256" key="1">
    <source>
        <dbReference type="SAM" id="MobiDB-lite"/>
    </source>
</evidence>
<dbReference type="PANTHER" id="PTHR35726:SF4">
    <property type="entry name" value="GLUTAMIC ACID-RICH PROTEIN-LIKE"/>
    <property type="match status" value="1"/>
</dbReference>
<accession>A0A5N6MCU7</accession>
<sequence length="152" mass="17603">MEWNCCWSLNHVTPFLFESIGDSEDVKSGVHHDHQEDEAVIDESEAASFRFDDNDEDEDDDDAQSCSYDHSSYIKNKYDDSQHDQSQRLIYDDHGNTDDDDDDGDDDDEIKNWGVKKMMDSCKRQKISHNFCADSSDQGEIDRKFWEACLAT</sequence>
<protein>
    <submittedName>
        <fullName evidence="2">Uncharacterized protein</fullName>
    </submittedName>
</protein>
<feature type="compositionally biased region" description="Polar residues" evidence="1">
    <location>
        <begin position="64"/>
        <end position="74"/>
    </location>
</feature>
<gene>
    <name evidence="2" type="ORF">E3N88_33734</name>
</gene>
<reference evidence="2 3" key="1">
    <citation type="submission" date="2019-05" db="EMBL/GenBank/DDBJ databases">
        <title>Mikania micrantha, genome provides insights into the molecular mechanism of rapid growth.</title>
        <authorList>
            <person name="Liu B."/>
        </authorList>
    </citation>
    <scope>NUCLEOTIDE SEQUENCE [LARGE SCALE GENOMIC DNA]</scope>
    <source>
        <strain evidence="2">NLD-2019</strain>
        <tissue evidence="2">Leaf</tissue>
    </source>
</reference>
<dbReference type="AlphaFoldDB" id="A0A5N6MCU7"/>